<proteinExistence type="predicted"/>
<accession>A0A3M6TW77</accession>
<name>A0A3M6TW77_POCDA</name>
<dbReference type="Proteomes" id="UP000275408">
    <property type="component" value="Unassembled WGS sequence"/>
</dbReference>
<comment type="caution">
    <text evidence="2">The sequence shown here is derived from an EMBL/GenBank/DDBJ whole genome shotgun (WGS) entry which is preliminary data.</text>
</comment>
<feature type="compositionally biased region" description="Polar residues" evidence="1">
    <location>
        <begin position="22"/>
        <end position="31"/>
    </location>
</feature>
<reference evidence="2 3" key="1">
    <citation type="journal article" date="2018" name="Sci. Rep.">
        <title>Comparative analysis of the Pocillopora damicornis genome highlights role of immune system in coral evolution.</title>
        <authorList>
            <person name="Cunning R."/>
            <person name="Bay R.A."/>
            <person name="Gillette P."/>
            <person name="Baker A.C."/>
            <person name="Traylor-Knowles N."/>
        </authorList>
    </citation>
    <scope>NUCLEOTIDE SEQUENCE [LARGE SCALE GENOMIC DNA]</scope>
    <source>
        <strain evidence="2">RSMAS</strain>
        <tissue evidence="2">Whole animal</tissue>
    </source>
</reference>
<protein>
    <submittedName>
        <fullName evidence="2">Uncharacterized protein</fullName>
    </submittedName>
</protein>
<sequence>MRSIRKKSGGQKRSKTKVKLWTKSQKCQWKK</sequence>
<feature type="region of interest" description="Disordered" evidence="1">
    <location>
        <begin position="1"/>
        <end position="31"/>
    </location>
</feature>
<dbReference type="EMBL" id="RCHS01002801">
    <property type="protein sequence ID" value="RMX45673.1"/>
    <property type="molecule type" value="Genomic_DNA"/>
</dbReference>
<organism evidence="2 3">
    <name type="scientific">Pocillopora damicornis</name>
    <name type="common">Cauliflower coral</name>
    <name type="synonym">Millepora damicornis</name>
    <dbReference type="NCBI Taxonomy" id="46731"/>
    <lineage>
        <taxon>Eukaryota</taxon>
        <taxon>Metazoa</taxon>
        <taxon>Cnidaria</taxon>
        <taxon>Anthozoa</taxon>
        <taxon>Hexacorallia</taxon>
        <taxon>Scleractinia</taxon>
        <taxon>Astrocoeniina</taxon>
        <taxon>Pocilloporidae</taxon>
        <taxon>Pocillopora</taxon>
    </lineage>
</organism>
<evidence type="ECO:0000313" key="3">
    <source>
        <dbReference type="Proteomes" id="UP000275408"/>
    </source>
</evidence>
<dbReference type="AlphaFoldDB" id="A0A3M6TW77"/>
<evidence type="ECO:0000313" key="2">
    <source>
        <dbReference type="EMBL" id="RMX45673.1"/>
    </source>
</evidence>
<keyword evidence="3" id="KW-1185">Reference proteome</keyword>
<feature type="compositionally biased region" description="Basic residues" evidence="1">
    <location>
        <begin position="1"/>
        <end position="20"/>
    </location>
</feature>
<evidence type="ECO:0000256" key="1">
    <source>
        <dbReference type="SAM" id="MobiDB-lite"/>
    </source>
</evidence>
<gene>
    <name evidence="2" type="ORF">pdam_00023842</name>
</gene>